<gene>
    <name evidence="2" type="ORF">EV665_13025</name>
</gene>
<comment type="caution">
    <text evidence="2">The sequence shown here is derived from an EMBL/GenBank/DDBJ whole genome shotgun (WGS) entry which is preliminary data.</text>
</comment>
<feature type="region of interest" description="Disordered" evidence="1">
    <location>
        <begin position="1"/>
        <end position="24"/>
    </location>
</feature>
<organism evidence="2 3">
    <name type="scientific">Shinella granuli</name>
    <dbReference type="NCBI Taxonomy" id="323621"/>
    <lineage>
        <taxon>Bacteria</taxon>
        <taxon>Pseudomonadati</taxon>
        <taxon>Pseudomonadota</taxon>
        <taxon>Alphaproteobacteria</taxon>
        <taxon>Hyphomicrobiales</taxon>
        <taxon>Rhizobiaceae</taxon>
        <taxon>Shinella</taxon>
    </lineage>
</organism>
<dbReference type="CDD" id="cd00085">
    <property type="entry name" value="HNHc"/>
    <property type="match status" value="1"/>
</dbReference>
<dbReference type="Proteomes" id="UP000295351">
    <property type="component" value="Unassembled WGS sequence"/>
</dbReference>
<evidence type="ECO:0000313" key="3">
    <source>
        <dbReference type="Proteomes" id="UP000295351"/>
    </source>
</evidence>
<dbReference type="Gene3D" id="1.10.30.50">
    <property type="match status" value="1"/>
</dbReference>
<dbReference type="RefSeq" id="WP_133036654.1">
    <property type="nucleotide sequence ID" value="NZ_BAABEI010000012.1"/>
</dbReference>
<sequence length="354" mass="39339">MRRVDRSPVAEPSILRKPRPSDGKSELQLATEHMERIAAGEKLGAFDFARYKEASVKTALEKLFHGKCAYCESFYAGLQPVDVEHYRPKGEVEGVPGHPGYWWLAMEWSNLLPSCIDCNRRRNQKTPKPGEDRLVVLRADGDFDRSRSILTGKQSAFPLMEGSAHAARPGDDMEAEKRLLLDPTRDDPDQHLVFHVDRAHLVSLVYPRPLDPAETARLPDAVADHAAIAGAAVAAKVSAVGAVSIQVYGLNRLGLVQARTRVLRDLEFLLAMSLNLQEIAAELTERAAVRSAELAALHGAARDRLAEDIAMDERIAGKIRRYAQEALARIREMALPQAPYSRLVRAWIEAYLRA</sequence>
<dbReference type="AlphaFoldDB" id="A0A4R2C5X3"/>
<dbReference type="InterPro" id="IPR003615">
    <property type="entry name" value="HNH_nuc"/>
</dbReference>
<dbReference type="EMBL" id="SLVX01000030">
    <property type="protein sequence ID" value="TCN35165.1"/>
    <property type="molecule type" value="Genomic_DNA"/>
</dbReference>
<evidence type="ECO:0000313" key="2">
    <source>
        <dbReference type="EMBL" id="TCN35165.1"/>
    </source>
</evidence>
<name>A0A4R2C5X3_SHIGR</name>
<keyword evidence="3" id="KW-1185">Reference proteome</keyword>
<reference evidence="2 3" key="1">
    <citation type="submission" date="2019-03" db="EMBL/GenBank/DDBJ databases">
        <title>Genomic Encyclopedia of Type Strains, Phase IV (KMG-IV): sequencing the most valuable type-strain genomes for metagenomic binning, comparative biology and taxonomic classification.</title>
        <authorList>
            <person name="Goeker M."/>
        </authorList>
    </citation>
    <scope>NUCLEOTIDE SEQUENCE [LARGE SCALE GENOMIC DNA]</scope>
    <source>
        <strain evidence="2 3">DSM 18401</strain>
    </source>
</reference>
<evidence type="ECO:0000256" key="1">
    <source>
        <dbReference type="SAM" id="MobiDB-lite"/>
    </source>
</evidence>
<proteinExistence type="predicted"/>
<protein>
    <submittedName>
        <fullName evidence="2">Uncharacterized protein (TIGR02646 family)</fullName>
    </submittedName>
</protein>
<accession>A0A4R2C5X3</accession>